<dbReference type="Proteomes" id="UP000655044">
    <property type="component" value="Unassembled WGS sequence"/>
</dbReference>
<dbReference type="AlphaFoldDB" id="A0A8J3S8T0"/>
<protein>
    <submittedName>
        <fullName evidence="1">Uncharacterized protein</fullName>
    </submittedName>
</protein>
<dbReference type="EMBL" id="BOOI01000076">
    <property type="protein sequence ID" value="GIH88152.1"/>
    <property type="molecule type" value="Genomic_DNA"/>
</dbReference>
<comment type="caution">
    <text evidence="1">The sequence shown here is derived from an EMBL/GenBank/DDBJ whole genome shotgun (WGS) entry which is preliminary data.</text>
</comment>
<organism evidence="1 2">
    <name type="scientific">Planobispora rosea</name>
    <dbReference type="NCBI Taxonomy" id="35762"/>
    <lineage>
        <taxon>Bacteria</taxon>
        <taxon>Bacillati</taxon>
        <taxon>Actinomycetota</taxon>
        <taxon>Actinomycetes</taxon>
        <taxon>Streptosporangiales</taxon>
        <taxon>Streptosporangiaceae</taxon>
        <taxon>Planobispora</taxon>
    </lineage>
</organism>
<keyword evidence="2" id="KW-1185">Reference proteome</keyword>
<proteinExistence type="predicted"/>
<name>A0A8J3S8T0_PLARO</name>
<evidence type="ECO:0000313" key="2">
    <source>
        <dbReference type="Proteomes" id="UP000655044"/>
    </source>
</evidence>
<dbReference type="RefSeq" id="WP_068927509.1">
    <property type="nucleotide sequence ID" value="NZ_BMQP01000050.1"/>
</dbReference>
<evidence type="ECO:0000313" key="1">
    <source>
        <dbReference type="EMBL" id="GIH88152.1"/>
    </source>
</evidence>
<sequence>MQGTLAYQDHLFINFRDFDFERHAYRWIDIKRFGLSRPDVDGTHLLAELIGHEQYRDDYAGGGAEPDGIRHGSYWLRNISPAAFTRIDKAGANAILRGWAEQFGPLPAALSARLENEVHPLLAEAIERYRLEDLDREAFHDWGGVHIDFHELVLIDRVAGTLALLVAADD</sequence>
<gene>
    <name evidence="1" type="ORF">Pro02_65600</name>
</gene>
<accession>A0A8J3S8T0</accession>
<dbReference type="OrthoDB" id="4541031at2"/>
<reference evidence="1" key="1">
    <citation type="submission" date="2021-01" db="EMBL/GenBank/DDBJ databases">
        <title>Whole genome shotgun sequence of Planobispora rosea NBRC 15558.</title>
        <authorList>
            <person name="Komaki H."/>
            <person name="Tamura T."/>
        </authorList>
    </citation>
    <scope>NUCLEOTIDE SEQUENCE</scope>
    <source>
        <strain evidence="1">NBRC 15558</strain>
    </source>
</reference>